<evidence type="ECO:0000256" key="7">
    <source>
        <dbReference type="ARBA" id="ARBA00022840"/>
    </source>
</evidence>
<feature type="binding site" evidence="17">
    <location>
        <begin position="401"/>
        <end position="405"/>
    </location>
    <ligand>
        <name>AMP</name>
        <dbReference type="ChEBI" id="CHEBI:456215"/>
    </ligand>
</feature>
<evidence type="ECO:0000259" key="21">
    <source>
        <dbReference type="PROSITE" id="PS51385"/>
    </source>
</evidence>
<comment type="function">
    <text evidence="18">Catalyzes the epimerization of the S- and R-forms of NAD(P)HX, a damaged form of NAD(P)H that is a result of enzymatic or heat-dependent hydration. This is a prerequisite for the S-specific NAD(P)H-hydrate dehydratase to allow the repair of both epimers of NAD(P)HX.</text>
</comment>
<feature type="domain" description="YjeF N-terminal" evidence="21">
    <location>
        <begin position="14"/>
        <end position="216"/>
    </location>
</feature>
<keyword evidence="12 17" id="KW-0456">Lyase</keyword>
<feature type="binding site" evidence="18">
    <location>
        <position position="159"/>
    </location>
    <ligand>
        <name>(6S)-NADPHX</name>
        <dbReference type="ChEBI" id="CHEBI:64076"/>
    </ligand>
</feature>
<evidence type="ECO:0000313" key="22">
    <source>
        <dbReference type="EMBL" id="OAH97642.1"/>
    </source>
</evidence>
<organism evidence="22 23">
    <name type="scientific">Methylomonas methanica</name>
    <dbReference type="NCBI Taxonomy" id="421"/>
    <lineage>
        <taxon>Bacteria</taxon>
        <taxon>Pseudomonadati</taxon>
        <taxon>Pseudomonadota</taxon>
        <taxon>Gammaproteobacteria</taxon>
        <taxon>Methylococcales</taxon>
        <taxon>Methylococcaceae</taxon>
        <taxon>Methylomonas</taxon>
    </lineage>
</organism>
<evidence type="ECO:0000256" key="17">
    <source>
        <dbReference type="HAMAP-Rule" id="MF_01965"/>
    </source>
</evidence>
<comment type="similarity">
    <text evidence="4 19">In the C-terminal section; belongs to the NnrD/CARKD family.</text>
</comment>
<feature type="binding site" evidence="17">
    <location>
        <position position="430"/>
    </location>
    <ligand>
        <name>(6S)-NADPHX</name>
        <dbReference type="ChEBI" id="CHEBI:64076"/>
    </ligand>
</feature>
<dbReference type="SUPFAM" id="SSF64153">
    <property type="entry name" value="YjeF N-terminal domain-like"/>
    <property type="match status" value="1"/>
</dbReference>
<dbReference type="Proteomes" id="UP000078090">
    <property type="component" value="Unassembled WGS sequence"/>
</dbReference>
<keyword evidence="9 18" id="KW-0630">Potassium</keyword>
<proteinExistence type="inferred from homology"/>
<dbReference type="PROSITE" id="PS01049">
    <property type="entry name" value="YJEF_C_1"/>
    <property type="match status" value="1"/>
</dbReference>
<dbReference type="InterPro" id="IPR036652">
    <property type="entry name" value="YjeF_N_dom_sf"/>
</dbReference>
<dbReference type="AlphaFoldDB" id="A0A177LXG1"/>
<sequence length="487" mass="51175">MQTPQNKLYCTAQIREAERYAIDELGIPGRELMRRAGYALFEQIRQHWPEQQIVTVFCGAGNNGGDGYVVAKLALQANYQVSVYALTDPNVLPGDALSAYQDFLQAGGSVSDFEAGQSKLQGVIVDALFGIGLSRDVGEVYTLAIAAINASSCPVVAVDVPSGLHAYTGSVLGCAVKADLTVTFIGLKCGLYTGEAAEYCGEIVCSTLDIEDAVLAAMPPFALLLDKIELPRRARIAHKGHFGHVLLVGGNLGYTGAIRLAGEAALRSGAGLVSIATRAAHSSLINIGRPELMCHGVECGETLQALLDKASVVVIGPGLGQDDWAREMFNTVIASDKPCVLDADALNLLAEQSTRRENWVLTPHPGEAARLLGCNTRQISSDRFAALTDMQNQYGGTCLLKGAGTLISNGETVYVGTTGNPGMASGGMGDVLSGLIGGLLAQGLSLDEATRLGVYVHGEAADSLALEFGERGLLAGDLPERIRKLLN</sequence>
<evidence type="ECO:0000256" key="5">
    <source>
        <dbReference type="ARBA" id="ARBA00022723"/>
    </source>
</evidence>
<dbReference type="OrthoDB" id="9806925at2"/>
<feature type="binding site" evidence="18">
    <location>
        <position position="63"/>
    </location>
    <ligand>
        <name>K(+)</name>
        <dbReference type="ChEBI" id="CHEBI:29103"/>
    </ligand>
</feature>
<dbReference type="NCBIfam" id="TIGR00197">
    <property type="entry name" value="yjeF_nterm"/>
    <property type="match status" value="1"/>
</dbReference>
<keyword evidence="13" id="KW-0511">Multifunctional enzyme</keyword>
<evidence type="ECO:0000256" key="6">
    <source>
        <dbReference type="ARBA" id="ARBA00022741"/>
    </source>
</evidence>
<evidence type="ECO:0000256" key="18">
    <source>
        <dbReference type="HAMAP-Rule" id="MF_01966"/>
    </source>
</evidence>
<dbReference type="NCBIfam" id="TIGR00196">
    <property type="entry name" value="yjeF_cterm"/>
    <property type="match status" value="1"/>
</dbReference>
<dbReference type="GO" id="GO:0005524">
    <property type="term" value="F:ATP binding"/>
    <property type="evidence" value="ECO:0007669"/>
    <property type="project" value="UniProtKB-UniRule"/>
</dbReference>
<comment type="similarity">
    <text evidence="3 19">In the N-terminal section; belongs to the NnrE/AIBP family.</text>
</comment>
<dbReference type="EMBL" id="LUUG01000117">
    <property type="protein sequence ID" value="OAH97642.1"/>
    <property type="molecule type" value="Genomic_DNA"/>
</dbReference>
<comment type="function">
    <text evidence="14 19">Bifunctional enzyme that catalyzes the epimerization of the S- and R-forms of NAD(P)HX and the dehydration of the S-form of NAD(P)HX at the expense of ADP, which is converted to AMP. This allows the repair of both epimers of NAD(P)HX, a damaged form of NAD(P)H that is a result of enzymatic or heat-dependent hydration.</text>
</comment>
<evidence type="ECO:0000256" key="11">
    <source>
        <dbReference type="ARBA" id="ARBA00023235"/>
    </source>
</evidence>
<comment type="caution">
    <text evidence="22">The sequence shown here is derived from an EMBL/GenBank/DDBJ whole genome shotgun (WGS) entry which is preliminary data.</text>
</comment>
<evidence type="ECO:0000256" key="9">
    <source>
        <dbReference type="ARBA" id="ARBA00022958"/>
    </source>
</evidence>
<feature type="binding site" evidence="17">
    <location>
        <position position="364"/>
    </location>
    <ligand>
        <name>(6S)-NADPHX</name>
        <dbReference type="ChEBI" id="CHEBI:64076"/>
    </ligand>
</feature>
<comment type="catalytic activity">
    <reaction evidence="16 17 19">
        <text>(6S)-NADPHX + ADP = AMP + phosphate + NADPH + H(+)</text>
        <dbReference type="Rhea" id="RHEA:32235"/>
        <dbReference type="ChEBI" id="CHEBI:15378"/>
        <dbReference type="ChEBI" id="CHEBI:43474"/>
        <dbReference type="ChEBI" id="CHEBI:57783"/>
        <dbReference type="ChEBI" id="CHEBI:64076"/>
        <dbReference type="ChEBI" id="CHEBI:456215"/>
        <dbReference type="ChEBI" id="CHEBI:456216"/>
        <dbReference type="EC" id="4.2.1.136"/>
    </reaction>
</comment>
<evidence type="ECO:0000256" key="15">
    <source>
        <dbReference type="ARBA" id="ARBA00048238"/>
    </source>
</evidence>
<comment type="similarity">
    <text evidence="18">Belongs to the NnrE/AIBP family.</text>
</comment>
<dbReference type="CDD" id="cd01171">
    <property type="entry name" value="YXKO-related"/>
    <property type="match status" value="1"/>
</dbReference>
<keyword evidence="8 17" id="KW-0521">NADP</keyword>
<dbReference type="GO" id="GO:0052856">
    <property type="term" value="F:NAD(P)HX epimerase activity"/>
    <property type="evidence" value="ECO:0007669"/>
    <property type="project" value="UniProtKB-UniRule"/>
</dbReference>
<keyword evidence="11 18" id="KW-0413">Isomerase</keyword>
<comment type="catalytic activity">
    <reaction evidence="15 17 19">
        <text>(6S)-NADHX + ADP = AMP + phosphate + NADH + H(+)</text>
        <dbReference type="Rhea" id="RHEA:32223"/>
        <dbReference type="ChEBI" id="CHEBI:15378"/>
        <dbReference type="ChEBI" id="CHEBI:43474"/>
        <dbReference type="ChEBI" id="CHEBI:57945"/>
        <dbReference type="ChEBI" id="CHEBI:64074"/>
        <dbReference type="ChEBI" id="CHEBI:456215"/>
        <dbReference type="ChEBI" id="CHEBI:456216"/>
        <dbReference type="EC" id="4.2.1.136"/>
    </reaction>
</comment>
<evidence type="ECO:0000256" key="2">
    <source>
        <dbReference type="ARBA" id="ARBA00000909"/>
    </source>
</evidence>
<evidence type="ECO:0000256" key="3">
    <source>
        <dbReference type="ARBA" id="ARBA00006001"/>
    </source>
</evidence>
<feature type="binding site" evidence="18">
    <location>
        <position position="126"/>
    </location>
    <ligand>
        <name>K(+)</name>
        <dbReference type="ChEBI" id="CHEBI:29103"/>
    </ligand>
</feature>
<dbReference type="InterPro" id="IPR004443">
    <property type="entry name" value="YjeF_N_dom"/>
</dbReference>
<evidence type="ECO:0000256" key="4">
    <source>
        <dbReference type="ARBA" id="ARBA00009524"/>
    </source>
</evidence>
<feature type="binding site" evidence="18">
    <location>
        <position position="141"/>
    </location>
    <ligand>
        <name>(6S)-NADPHX</name>
        <dbReference type="ChEBI" id="CHEBI:64076"/>
    </ligand>
</feature>
<dbReference type="EC" id="5.1.99.6" evidence="19"/>
<keyword evidence="6 17" id="KW-0547">Nucleotide-binding</keyword>
<dbReference type="HAMAP" id="MF_01965">
    <property type="entry name" value="NADHX_dehydratase"/>
    <property type="match status" value="1"/>
</dbReference>
<dbReference type="InterPro" id="IPR017953">
    <property type="entry name" value="Carbohydrate_kinase_pred_CS"/>
</dbReference>
<dbReference type="Gene3D" id="3.40.1190.20">
    <property type="match status" value="1"/>
</dbReference>
<dbReference type="InterPro" id="IPR030677">
    <property type="entry name" value="Nnr"/>
</dbReference>
<feature type="domain" description="YjeF C-terminal" evidence="20">
    <location>
        <begin position="222"/>
        <end position="487"/>
    </location>
</feature>
<dbReference type="Pfam" id="PF01256">
    <property type="entry name" value="Carb_kinase"/>
    <property type="match status" value="1"/>
</dbReference>
<comment type="catalytic activity">
    <reaction evidence="1 18 19">
        <text>(6R)-NADHX = (6S)-NADHX</text>
        <dbReference type="Rhea" id="RHEA:32215"/>
        <dbReference type="ChEBI" id="CHEBI:64074"/>
        <dbReference type="ChEBI" id="CHEBI:64075"/>
        <dbReference type="EC" id="5.1.99.6"/>
    </reaction>
</comment>
<dbReference type="InterPro" id="IPR000631">
    <property type="entry name" value="CARKD"/>
</dbReference>
<feature type="binding site" evidence="17">
    <location>
        <position position="257"/>
    </location>
    <ligand>
        <name>(6S)-NADPHX</name>
        <dbReference type="ChEBI" id="CHEBI:64076"/>
    </ligand>
</feature>
<dbReference type="PANTHER" id="PTHR12592">
    <property type="entry name" value="ATP-DEPENDENT (S)-NAD(P)H-HYDRATE DEHYDRATASE FAMILY MEMBER"/>
    <property type="match status" value="1"/>
</dbReference>
<dbReference type="PANTHER" id="PTHR12592:SF0">
    <property type="entry name" value="ATP-DEPENDENT (S)-NAD(P)H-HYDRATE DEHYDRATASE"/>
    <property type="match status" value="1"/>
</dbReference>
<feature type="binding site" evidence="18">
    <location>
        <begin position="62"/>
        <end position="66"/>
    </location>
    <ligand>
        <name>(6S)-NADPHX</name>
        <dbReference type="ChEBI" id="CHEBI:64076"/>
    </ligand>
</feature>
<evidence type="ECO:0000256" key="16">
    <source>
        <dbReference type="ARBA" id="ARBA00049209"/>
    </source>
</evidence>
<dbReference type="PROSITE" id="PS51385">
    <property type="entry name" value="YJEF_N"/>
    <property type="match status" value="1"/>
</dbReference>
<dbReference type="Gene3D" id="3.40.50.10260">
    <property type="entry name" value="YjeF N-terminal domain"/>
    <property type="match status" value="1"/>
</dbReference>
<evidence type="ECO:0000256" key="8">
    <source>
        <dbReference type="ARBA" id="ARBA00022857"/>
    </source>
</evidence>
<comment type="similarity">
    <text evidence="17">Belongs to the NnrD/CARKD family.</text>
</comment>
<dbReference type="RefSeq" id="WP_064010429.1">
    <property type="nucleotide sequence ID" value="NZ_LUUG01000117.1"/>
</dbReference>
<feature type="binding site" evidence="18">
    <location>
        <begin position="130"/>
        <end position="136"/>
    </location>
    <ligand>
        <name>(6S)-NADPHX</name>
        <dbReference type="ChEBI" id="CHEBI:64076"/>
    </ligand>
</feature>
<keyword evidence="7 17" id="KW-0067">ATP-binding</keyword>
<comment type="subunit">
    <text evidence="17">Homotetramer.</text>
</comment>
<evidence type="ECO:0000313" key="23">
    <source>
        <dbReference type="Proteomes" id="UP000078090"/>
    </source>
</evidence>
<evidence type="ECO:0000256" key="14">
    <source>
        <dbReference type="ARBA" id="ARBA00025153"/>
    </source>
</evidence>
<dbReference type="EC" id="4.2.1.136" evidence="19"/>
<dbReference type="InterPro" id="IPR029056">
    <property type="entry name" value="Ribokinase-like"/>
</dbReference>
<evidence type="ECO:0000256" key="13">
    <source>
        <dbReference type="ARBA" id="ARBA00023268"/>
    </source>
</evidence>
<dbReference type="GO" id="GO:0046496">
    <property type="term" value="P:nicotinamide nucleotide metabolic process"/>
    <property type="evidence" value="ECO:0007669"/>
    <property type="project" value="UniProtKB-UniRule"/>
</dbReference>
<dbReference type="HAMAP" id="MF_01966">
    <property type="entry name" value="NADHX_epimerase"/>
    <property type="match status" value="1"/>
</dbReference>
<comment type="catalytic activity">
    <reaction evidence="2 18 19">
        <text>(6R)-NADPHX = (6S)-NADPHX</text>
        <dbReference type="Rhea" id="RHEA:32227"/>
        <dbReference type="ChEBI" id="CHEBI:64076"/>
        <dbReference type="ChEBI" id="CHEBI:64077"/>
        <dbReference type="EC" id="5.1.99.6"/>
    </reaction>
</comment>
<evidence type="ECO:0000256" key="19">
    <source>
        <dbReference type="PIRNR" id="PIRNR017184"/>
    </source>
</evidence>
<evidence type="ECO:0000256" key="1">
    <source>
        <dbReference type="ARBA" id="ARBA00000013"/>
    </source>
</evidence>
<dbReference type="GO" id="GO:0052855">
    <property type="term" value="F:ADP-dependent NAD(P)H-hydrate dehydratase activity"/>
    <property type="evidence" value="ECO:0007669"/>
    <property type="project" value="UniProtKB-UniRule"/>
</dbReference>
<protein>
    <recommendedName>
        <fullName evidence="19">Bifunctional NAD(P)H-hydrate repair enzyme</fullName>
    </recommendedName>
    <alternativeName>
        <fullName evidence="19">Nicotinamide nucleotide repair protein</fullName>
    </alternativeName>
    <domain>
        <recommendedName>
            <fullName evidence="19">ADP-dependent (S)-NAD(P)H-hydrate dehydratase</fullName>
            <ecNumber evidence="19">4.2.1.136</ecNumber>
        </recommendedName>
        <alternativeName>
            <fullName evidence="19">ADP-dependent NAD(P)HX dehydratase</fullName>
        </alternativeName>
    </domain>
    <domain>
        <recommendedName>
            <fullName evidence="19">NAD(P)H-hydrate epimerase</fullName>
            <ecNumber evidence="19">5.1.99.6</ecNumber>
        </recommendedName>
    </domain>
</protein>
<name>A0A177LXG1_METMH</name>
<dbReference type="Pfam" id="PF03853">
    <property type="entry name" value="YjeF_N"/>
    <property type="match status" value="1"/>
</dbReference>
<dbReference type="PROSITE" id="PS01050">
    <property type="entry name" value="YJEF_C_2"/>
    <property type="match status" value="1"/>
</dbReference>
<dbReference type="PROSITE" id="PS51383">
    <property type="entry name" value="YJEF_C_3"/>
    <property type="match status" value="1"/>
</dbReference>
<evidence type="ECO:0000256" key="10">
    <source>
        <dbReference type="ARBA" id="ARBA00023027"/>
    </source>
</evidence>
<keyword evidence="5 18" id="KW-0479">Metal-binding</keyword>
<dbReference type="GO" id="GO:0046872">
    <property type="term" value="F:metal ion binding"/>
    <property type="evidence" value="ECO:0007669"/>
    <property type="project" value="UniProtKB-UniRule"/>
</dbReference>
<evidence type="ECO:0000259" key="20">
    <source>
        <dbReference type="PROSITE" id="PS51383"/>
    </source>
</evidence>
<feature type="binding site" evidence="18">
    <location>
        <position position="162"/>
    </location>
    <ligand>
        <name>K(+)</name>
        <dbReference type="ChEBI" id="CHEBI:29103"/>
    </ligand>
</feature>
<dbReference type="SUPFAM" id="SSF53613">
    <property type="entry name" value="Ribokinase-like"/>
    <property type="match status" value="1"/>
</dbReference>
<evidence type="ECO:0000256" key="12">
    <source>
        <dbReference type="ARBA" id="ARBA00023239"/>
    </source>
</evidence>
<dbReference type="PIRSF" id="PIRSF017184">
    <property type="entry name" value="Nnr"/>
    <property type="match status" value="1"/>
</dbReference>
<accession>A0A177LXG1</accession>
<dbReference type="GO" id="GO:0110051">
    <property type="term" value="P:metabolite repair"/>
    <property type="evidence" value="ECO:0007669"/>
    <property type="project" value="TreeGrafter"/>
</dbReference>
<comment type="cofactor">
    <cofactor evidence="18 19">
        <name>K(+)</name>
        <dbReference type="ChEBI" id="CHEBI:29103"/>
    </cofactor>
    <text evidence="18 19">Binds 1 potassium ion per subunit.</text>
</comment>
<feature type="binding site" evidence="17">
    <location>
        <position position="318"/>
    </location>
    <ligand>
        <name>(6S)-NADPHX</name>
        <dbReference type="ChEBI" id="CHEBI:64076"/>
    </ligand>
</feature>
<comment type="cofactor">
    <cofactor evidence="17">
        <name>Mg(2+)</name>
        <dbReference type="ChEBI" id="CHEBI:18420"/>
    </cofactor>
</comment>
<keyword evidence="10 17" id="KW-0520">NAD</keyword>
<gene>
    <name evidence="17" type="primary">nnrD</name>
    <name evidence="18" type="synonym">nnrE</name>
    <name evidence="22" type="ORF">A1332_04380</name>
</gene>
<comment type="function">
    <text evidence="17">Catalyzes the dehydration of the S-form of NAD(P)HX at the expense of ADP, which is converted to AMP. Together with NAD(P)HX epimerase, which catalyzes the epimerization of the S- and R-forms, the enzyme allows the repair of both epimers of NAD(P)HX, a damaged form of NAD(P)H that is a result of enzymatic or heat-dependent hydration.</text>
</comment>
<reference evidence="22 23" key="1">
    <citation type="submission" date="2016-03" db="EMBL/GenBank/DDBJ databases">
        <authorList>
            <person name="Ploux O."/>
        </authorList>
    </citation>
    <scope>NUCLEOTIDE SEQUENCE [LARGE SCALE GENOMIC DNA]</scope>
    <source>
        <strain evidence="22 23">R-45363</strain>
    </source>
</reference>
<feature type="binding site" evidence="17">
    <location>
        <position position="429"/>
    </location>
    <ligand>
        <name>AMP</name>
        <dbReference type="ChEBI" id="CHEBI:456215"/>
    </ligand>
</feature>